<name>A0A7G9SCS4_9SPHN</name>
<evidence type="ECO:0000259" key="3">
    <source>
        <dbReference type="Pfam" id="PF25917"/>
    </source>
</evidence>
<keyword evidence="2" id="KW-0472">Membrane</keyword>
<evidence type="ECO:0000256" key="2">
    <source>
        <dbReference type="SAM" id="Phobius"/>
    </source>
</evidence>
<comment type="subcellular location">
    <subcellularLocation>
        <location evidence="1">Cell envelope</location>
    </subcellularLocation>
</comment>
<dbReference type="EMBL" id="CP060717">
    <property type="protein sequence ID" value="QNN65649.1"/>
    <property type="molecule type" value="Genomic_DNA"/>
</dbReference>
<dbReference type="SUPFAM" id="SSF111369">
    <property type="entry name" value="HlyD-like secretion proteins"/>
    <property type="match status" value="1"/>
</dbReference>
<evidence type="ECO:0000259" key="4">
    <source>
        <dbReference type="Pfam" id="PF25963"/>
    </source>
</evidence>
<dbReference type="InterPro" id="IPR058625">
    <property type="entry name" value="MdtA-like_BSH"/>
</dbReference>
<dbReference type="Pfam" id="PF25963">
    <property type="entry name" value="Beta-barrel_AAEA"/>
    <property type="match status" value="1"/>
</dbReference>
<proteinExistence type="predicted"/>
<dbReference type="RefSeq" id="WP_187542634.1">
    <property type="nucleotide sequence ID" value="NZ_CP060717.1"/>
</dbReference>
<keyword evidence="6" id="KW-1185">Reference proteome</keyword>
<organism evidence="5 6">
    <name type="scientific">Sphingomonas rhizophila</name>
    <dbReference type="NCBI Taxonomy" id="2071607"/>
    <lineage>
        <taxon>Bacteria</taxon>
        <taxon>Pseudomonadati</taxon>
        <taxon>Pseudomonadota</taxon>
        <taxon>Alphaproteobacteria</taxon>
        <taxon>Sphingomonadales</taxon>
        <taxon>Sphingomonadaceae</taxon>
        <taxon>Sphingomonas</taxon>
    </lineage>
</organism>
<sequence>MTEHQKLEAAGEATAEDLEAVKPARKTRKIRVRKPSNRVLLFSVPLLIAAVGLFFWLTGGTSVSTDNAYVKQDVTSISTQVNGPVAAVYVDENQHVNKGDLLYRIDPAPFRAALDAAEAQLAAARLQTSQLVVTAQGTGADIVGAQADLSIKRRALQRQSELLRRGFTTKANYDDALADVRKGETALADARARSNTASAAIAPRGDQPQIAAALAAVEKARLDLAHTEIRAPSAGIVAKSDRLLVGQSAITGVAMLSIVSDKAPWVEANFKEGDLARMKVGQPATIKFDAYPGLKVKAHVCSIGAGTGSEFAVLPAQNANGNWVKVTQRVPVRLCFDEKPGRQMIAGLSSEVEVDLK</sequence>
<dbReference type="PANTHER" id="PTHR30386">
    <property type="entry name" value="MEMBRANE FUSION SUBUNIT OF EMRAB-TOLC MULTIDRUG EFFLUX PUMP"/>
    <property type="match status" value="1"/>
</dbReference>
<evidence type="ECO:0000313" key="6">
    <source>
        <dbReference type="Proteomes" id="UP000515955"/>
    </source>
</evidence>
<feature type="domain" description="Multidrug resistance protein MdtA-like barrel-sandwich hybrid" evidence="3">
    <location>
        <begin position="75"/>
        <end position="258"/>
    </location>
</feature>
<dbReference type="Proteomes" id="UP000515955">
    <property type="component" value="Chromosome"/>
</dbReference>
<evidence type="ECO:0000313" key="5">
    <source>
        <dbReference type="EMBL" id="QNN65649.1"/>
    </source>
</evidence>
<dbReference type="AlphaFoldDB" id="A0A7G9SCS4"/>
<dbReference type="KEGG" id="srhi:H9L12_03520"/>
<dbReference type="GO" id="GO:0055085">
    <property type="term" value="P:transmembrane transport"/>
    <property type="evidence" value="ECO:0007669"/>
    <property type="project" value="InterPro"/>
</dbReference>
<keyword evidence="2" id="KW-1133">Transmembrane helix</keyword>
<dbReference type="InterPro" id="IPR058634">
    <property type="entry name" value="AaeA-lik-b-barrel"/>
</dbReference>
<feature type="domain" description="p-hydroxybenzoic acid efflux pump subunit AaeA-like beta-barrel" evidence="4">
    <location>
        <begin position="266"/>
        <end position="354"/>
    </location>
</feature>
<dbReference type="Gene3D" id="2.40.50.100">
    <property type="match status" value="1"/>
</dbReference>
<accession>A0A7G9SCS4</accession>
<protein>
    <submittedName>
        <fullName evidence="5">HlyD family secretion protein</fullName>
    </submittedName>
</protein>
<evidence type="ECO:0000256" key="1">
    <source>
        <dbReference type="ARBA" id="ARBA00004196"/>
    </source>
</evidence>
<dbReference type="InterPro" id="IPR050739">
    <property type="entry name" value="MFP"/>
</dbReference>
<keyword evidence="2" id="KW-0812">Transmembrane</keyword>
<dbReference type="PANTHER" id="PTHR30386:SF19">
    <property type="entry name" value="MULTIDRUG EXPORT PROTEIN EMRA-RELATED"/>
    <property type="match status" value="1"/>
</dbReference>
<dbReference type="Gene3D" id="2.40.30.170">
    <property type="match status" value="1"/>
</dbReference>
<feature type="transmembrane region" description="Helical" evidence="2">
    <location>
        <begin position="39"/>
        <end position="57"/>
    </location>
</feature>
<dbReference type="Pfam" id="PF25917">
    <property type="entry name" value="BSH_RND"/>
    <property type="match status" value="1"/>
</dbReference>
<dbReference type="GO" id="GO:0030313">
    <property type="term" value="C:cell envelope"/>
    <property type="evidence" value="ECO:0007669"/>
    <property type="project" value="UniProtKB-SubCell"/>
</dbReference>
<gene>
    <name evidence="5" type="ORF">H9L12_03520</name>
</gene>
<reference evidence="5 6" key="1">
    <citation type="submission" date="2020-08" db="EMBL/GenBank/DDBJ databases">
        <title>Genome sequence of Sphingomonas rhizophila KACC 19189T.</title>
        <authorList>
            <person name="Hyun D.-W."/>
            <person name="Bae J.-W."/>
        </authorList>
    </citation>
    <scope>NUCLEOTIDE SEQUENCE [LARGE SCALE GENOMIC DNA]</scope>
    <source>
        <strain evidence="5 6">KACC 19189</strain>
    </source>
</reference>